<dbReference type="InterPro" id="IPR036583">
    <property type="entry name" value="23S_rRNA_IVS_sf"/>
</dbReference>
<proteinExistence type="predicted"/>
<sequence>MRSKGRDGIGGVKTHRDLDVWKEGIELVVKVYEIVQKFPKEERYGLV</sequence>
<name>A0A1I4TUE6_9BACT</name>
<dbReference type="EMBL" id="FOUU01000004">
    <property type="protein sequence ID" value="SFM80339.1"/>
    <property type="molecule type" value="Genomic_DNA"/>
</dbReference>
<dbReference type="RefSeq" id="WP_218148837.1">
    <property type="nucleotide sequence ID" value="NZ_FOUU01000004.1"/>
</dbReference>
<protein>
    <submittedName>
        <fullName evidence="1">23S rRNA-intervening sequence protein</fullName>
    </submittedName>
</protein>
<dbReference type="Gene3D" id="1.20.1440.60">
    <property type="entry name" value="23S rRNA-intervening sequence"/>
    <property type="match status" value="1"/>
</dbReference>
<evidence type="ECO:0000313" key="2">
    <source>
        <dbReference type="Proteomes" id="UP000199611"/>
    </source>
</evidence>
<reference evidence="1 2" key="1">
    <citation type="submission" date="2016-10" db="EMBL/GenBank/DDBJ databases">
        <authorList>
            <person name="de Groot N.N."/>
        </authorList>
    </citation>
    <scope>NUCLEOTIDE SEQUENCE [LARGE SCALE GENOMIC DNA]</scope>
    <source>
        <strain evidence="1 2">DSM 9990</strain>
    </source>
</reference>
<organism evidence="1 2">
    <name type="scientific">Thermodesulforhabdus norvegica</name>
    <dbReference type="NCBI Taxonomy" id="39841"/>
    <lineage>
        <taxon>Bacteria</taxon>
        <taxon>Pseudomonadati</taxon>
        <taxon>Thermodesulfobacteriota</taxon>
        <taxon>Syntrophobacteria</taxon>
        <taxon>Syntrophobacterales</taxon>
        <taxon>Thermodesulforhabdaceae</taxon>
        <taxon>Thermodesulforhabdus</taxon>
    </lineage>
</organism>
<keyword evidence="2" id="KW-1185">Reference proteome</keyword>
<evidence type="ECO:0000313" key="1">
    <source>
        <dbReference type="EMBL" id="SFM80339.1"/>
    </source>
</evidence>
<dbReference type="SUPFAM" id="SSF158446">
    <property type="entry name" value="IVS-encoded protein-like"/>
    <property type="match status" value="1"/>
</dbReference>
<dbReference type="AlphaFoldDB" id="A0A1I4TUE6"/>
<dbReference type="STRING" id="39841.SAMN05660836_01531"/>
<gene>
    <name evidence="1" type="ORF">SAMN05660836_01531</name>
</gene>
<dbReference type="Proteomes" id="UP000199611">
    <property type="component" value="Unassembled WGS sequence"/>
</dbReference>
<accession>A0A1I4TUE6</accession>